<gene>
    <name evidence="12" type="ORF">IAB14_05255</name>
</gene>
<proteinExistence type="inferred from homology"/>
<dbReference type="SUPFAM" id="SSF56801">
    <property type="entry name" value="Acetyl-CoA synthetase-like"/>
    <property type="match status" value="1"/>
</dbReference>
<evidence type="ECO:0000259" key="11">
    <source>
        <dbReference type="Pfam" id="PF14535"/>
    </source>
</evidence>
<dbReference type="AlphaFoldDB" id="A0A9D1ND86"/>
<comment type="pathway">
    <text evidence="4 9">Aromatic compound metabolism; phenylacetate degradation.</text>
</comment>
<dbReference type="InterPro" id="IPR051414">
    <property type="entry name" value="Adenylate-forming_Reductase"/>
</dbReference>
<evidence type="ECO:0000256" key="7">
    <source>
        <dbReference type="ARBA" id="ARBA00068695"/>
    </source>
</evidence>
<dbReference type="GO" id="GO:0000166">
    <property type="term" value="F:nucleotide binding"/>
    <property type="evidence" value="ECO:0007669"/>
    <property type="project" value="UniProtKB-KW"/>
</dbReference>
<dbReference type="CDD" id="cd05913">
    <property type="entry name" value="PaaK"/>
    <property type="match status" value="1"/>
</dbReference>
<dbReference type="FunFam" id="3.40.50.12780:FF:000016">
    <property type="entry name" value="Phenylacetate-coenzyme A ligase"/>
    <property type="match status" value="1"/>
</dbReference>
<evidence type="ECO:0000256" key="6">
    <source>
        <dbReference type="ARBA" id="ARBA00066629"/>
    </source>
</evidence>
<reference evidence="12" key="2">
    <citation type="journal article" date="2021" name="PeerJ">
        <title>Extensive microbial diversity within the chicken gut microbiome revealed by metagenomics and culture.</title>
        <authorList>
            <person name="Gilroy R."/>
            <person name="Ravi A."/>
            <person name="Getino M."/>
            <person name="Pursley I."/>
            <person name="Horton D.L."/>
            <person name="Alikhan N.F."/>
            <person name="Baker D."/>
            <person name="Gharbi K."/>
            <person name="Hall N."/>
            <person name="Watson M."/>
            <person name="Adriaenssens E.M."/>
            <person name="Foster-Nyarko E."/>
            <person name="Jarju S."/>
            <person name="Secka A."/>
            <person name="Antonio M."/>
            <person name="Oren A."/>
            <person name="Chaudhuri R.R."/>
            <person name="La Ragione R."/>
            <person name="Hildebrand F."/>
            <person name="Pallen M.J."/>
        </authorList>
    </citation>
    <scope>NUCLEOTIDE SEQUENCE</scope>
    <source>
        <strain evidence="12">23406</strain>
    </source>
</reference>
<evidence type="ECO:0000259" key="10">
    <source>
        <dbReference type="Pfam" id="PF00501"/>
    </source>
</evidence>
<feature type="domain" description="AMP-dependent ligase C-terminal" evidence="11">
    <location>
        <begin position="334"/>
        <end position="430"/>
    </location>
</feature>
<evidence type="ECO:0000256" key="5">
    <source>
        <dbReference type="ARBA" id="ARBA00061566"/>
    </source>
</evidence>
<dbReference type="Proteomes" id="UP000886891">
    <property type="component" value="Unassembled WGS sequence"/>
</dbReference>
<keyword evidence="2 9" id="KW-0436">Ligase</keyword>
<name>A0A9D1ND86_9FIRM</name>
<comment type="similarity">
    <text evidence="5 9">Belongs to the phenylacetyl-CoA ligase family.</text>
</comment>
<dbReference type="GO" id="GO:0010124">
    <property type="term" value="P:phenylacetate catabolic process"/>
    <property type="evidence" value="ECO:0007669"/>
    <property type="project" value="UniProtKB-UniRule"/>
</dbReference>
<dbReference type="PIRSF" id="PIRSF006444">
    <property type="entry name" value="PaaK"/>
    <property type="match status" value="1"/>
</dbReference>
<dbReference type="Pfam" id="PF00501">
    <property type="entry name" value="AMP-binding"/>
    <property type="match status" value="1"/>
</dbReference>
<comment type="subunit">
    <text evidence="1">Monomer.</text>
</comment>
<feature type="domain" description="AMP-dependent synthetase/ligase" evidence="10">
    <location>
        <begin position="78"/>
        <end position="284"/>
    </location>
</feature>
<comment type="catalytic activity">
    <reaction evidence="9">
        <text>2-phenylacetate + ATP + CoA = phenylacetyl-CoA + AMP + diphosphate</text>
        <dbReference type="Rhea" id="RHEA:20956"/>
        <dbReference type="ChEBI" id="CHEBI:18401"/>
        <dbReference type="ChEBI" id="CHEBI:30616"/>
        <dbReference type="ChEBI" id="CHEBI:33019"/>
        <dbReference type="ChEBI" id="CHEBI:57287"/>
        <dbReference type="ChEBI" id="CHEBI:57390"/>
        <dbReference type="ChEBI" id="CHEBI:456215"/>
        <dbReference type="EC" id="6.2.1.30"/>
    </reaction>
</comment>
<evidence type="ECO:0000256" key="9">
    <source>
        <dbReference type="PIRNR" id="PIRNR006444"/>
    </source>
</evidence>
<dbReference type="GO" id="GO:0047475">
    <property type="term" value="F:phenylacetate-CoA ligase activity"/>
    <property type="evidence" value="ECO:0007669"/>
    <property type="project" value="UniProtKB-EC"/>
</dbReference>
<evidence type="ECO:0000256" key="8">
    <source>
        <dbReference type="ARBA" id="ARBA00075111"/>
    </source>
</evidence>
<organism evidence="12 13">
    <name type="scientific">Candidatus Stercoripulliclostridium merdipullorum</name>
    <dbReference type="NCBI Taxonomy" id="2840952"/>
    <lineage>
        <taxon>Bacteria</taxon>
        <taxon>Bacillati</taxon>
        <taxon>Bacillota</taxon>
        <taxon>Clostridia</taxon>
        <taxon>Eubacteriales</taxon>
        <taxon>Candidatus Stercoripulliclostridium</taxon>
    </lineage>
</organism>
<accession>A0A9D1ND86</accession>
<dbReference type="InterPro" id="IPR045851">
    <property type="entry name" value="AMP-bd_C_sf"/>
</dbReference>
<evidence type="ECO:0000313" key="13">
    <source>
        <dbReference type="Proteomes" id="UP000886891"/>
    </source>
</evidence>
<evidence type="ECO:0000313" key="12">
    <source>
        <dbReference type="EMBL" id="HIV00502.1"/>
    </source>
</evidence>
<dbReference type="InterPro" id="IPR028154">
    <property type="entry name" value="AMP-dep_Lig_C"/>
</dbReference>
<evidence type="ECO:0000256" key="1">
    <source>
        <dbReference type="ARBA" id="ARBA00011245"/>
    </source>
</evidence>
<dbReference type="Gene3D" id="3.40.50.12780">
    <property type="entry name" value="N-terminal domain of ligase-like"/>
    <property type="match status" value="1"/>
</dbReference>
<dbReference type="EC" id="6.2.1.30" evidence="6 9"/>
<dbReference type="InterPro" id="IPR000873">
    <property type="entry name" value="AMP-dep_synth/lig_dom"/>
</dbReference>
<evidence type="ECO:0000256" key="3">
    <source>
        <dbReference type="ARBA" id="ARBA00022741"/>
    </source>
</evidence>
<dbReference type="InterPro" id="IPR011880">
    <property type="entry name" value="PA_CoA_ligase"/>
</dbReference>
<dbReference type="Pfam" id="PF14535">
    <property type="entry name" value="AMP-binding_C_2"/>
    <property type="match status" value="1"/>
</dbReference>
<reference evidence="12" key="1">
    <citation type="submission" date="2020-10" db="EMBL/GenBank/DDBJ databases">
        <authorList>
            <person name="Gilroy R."/>
        </authorList>
    </citation>
    <scope>NUCLEOTIDE SEQUENCE</scope>
    <source>
        <strain evidence="12">23406</strain>
    </source>
</reference>
<dbReference type="EMBL" id="DVOH01000038">
    <property type="protein sequence ID" value="HIV00502.1"/>
    <property type="molecule type" value="Genomic_DNA"/>
</dbReference>
<comment type="caution">
    <text evidence="12">The sequence shown here is derived from an EMBL/GenBank/DDBJ whole genome shotgun (WGS) entry which is preliminary data.</text>
</comment>
<dbReference type="PANTHER" id="PTHR43439:SF1">
    <property type="entry name" value="PHENYLACETATE-COENZYME A LIGASE"/>
    <property type="match status" value="1"/>
</dbReference>
<protein>
    <recommendedName>
        <fullName evidence="7 9">Phenylacetate-coenzyme A ligase</fullName>
        <ecNumber evidence="6 9">6.2.1.30</ecNumber>
    </recommendedName>
    <alternativeName>
        <fullName evidence="8 9">Phenylacetyl-CoA ligase</fullName>
    </alternativeName>
</protein>
<evidence type="ECO:0000256" key="2">
    <source>
        <dbReference type="ARBA" id="ARBA00022598"/>
    </source>
</evidence>
<keyword evidence="3 9" id="KW-0547">Nucleotide-binding</keyword>
<sequence>MIFDKKHETMSVEEMRALQLERLRHIVRYAYDHVPFYKKKYDEAGFDPDSIRTLDDIRRIPFTVKSDLRDNYPYGLISTEKKNLMRIHASSGTSGKPTVVCYTKKDMKIWTECCARLAAAAGVRKSDIVQISFGYGLFTGALGMHQGCERLGAAIIPASAGNTERQVMLLKDLQATVLVCTPSYALYIGEMIEKLGYDIKDFKLRLGLFGSEASTEEMHREIARKLNIFTNDNYGLSEIIGPGVSGECSEKCGMHINEDHFYPEVLDPETFEPVPDGTYGELVLTTLTKEGMPVIRYRTKDITTLDHTPCKCGRTTVRMAKLRGRTDDMLIIRGVNVFPSQIEGVLMNMPEVGGQYEIVVTREGYMDKIEVKVEVADGSLLVDYDNLIKLREKIRHNLKTVLQLDAQVKLVEPLTLQRFEGKSKRVTDLRKL</sequence>
<comment type="function">
    <text evidence="9">Catalyzes the activation of phenylacetic acid (PA) to phenylacetyl-CoA (PA-CoA).</text>
</comment>
<dbReference type="Gene3D" id="3.30.300.30">
    <property type="match status" value="1"/>
</dbReference>
<dbReference type="InterPro" id="IPR042099">
    <property type="entry name" value="ANL_N_sf"/>
</dbReference>
<evidence type="ECO:0000256" key="4">
    <source>
        <dbReference type="ARBA" id="ARBA00060591"/>
    </source>
</evidence>
<dbReference type="PANTHER" id="PTHR43439">
    <property type="entry name" value="PHENYLACETATE-COENZYME A LIGASE"/>
    <property type="match status" value="1"/>
</dbReference>